<dbReference type="GO" id="GO:0003677">
    <property type="term" value="F:DNA binding"/>
    <property type="evidence" value="ECO:0007669"/>
    <property type="project" value="UniProtKB-KW"/>
</dbReference>
<dbReference type="InterPro" id="IPR011010">
    <property type="entry name" value="DNA_brk_join_enz"/>
</dbReference>
<dbReference type="GO" id="GO:0006310">
    <property type="term" value="P:DNA recombination"/>
    <property type="evidence" value="ECO:0007669"/>
    <property type="project" value="UniProtKB-KW"/>
</dbReference>
<name>A0A2T7BBK0_9BACT</name>
<evidence type="ECO:0000313" key="6">
    <source>
        <dbReference type="Proteomes" id="UP000244450"/>
    </source>
</evidence>
<dbReference type="Gene3D" id="1.10.150.130">
    <property type="match status" value="1"/>
</dbReference>
<comment type="caution">
    <text evidence="5">The sequence shown here is derived from an EMBL/GenBank/DDBJ whole genome shotgun (WGS) entry which is preliminary data.</text>
</comment>
<dbReference type="InterPro" id="IPR013762">
    <property type="entry name" value="Integrase-like_cat_sf"/>
</dbReference>
<evidence type="ECO:0000256" key="2">
    <source>
        <dbReference type="ARBA" id="ARBA00023125"/>
    </source>
</evidence>
<dbReference type="RefSeq" id="WP_108689423.1">
    <property type="nucleotide sequence ID" value="NZ_QCYK01000004.1"/>
</dbReference>
<reference evidence="5 6" key="1">
    <citation type="submission" date="2018-04" db="EMBL/GenBank/DDBJ databases">
        <title>Chitinophaga fuyangensis sp. nov., isolated from soil in a chemical factory.</title>
        <authorList>
            <person name="Chen K."/>
        </authorList>
    </citation>
    <scope>NUCLEOTIDE SEQUENCE [LARGE SCALE GENOMIC DNA]</scope>
    <source>
        <strain evidence="5 6">LY-1</strain>
    </source>
</reference>
<dbReference type="Pfam" id="PF13102">
    <property type="entry name" value="Phage_int_SAM_5"/>
    <property type="match status" value="1"/>
</dbReference>
<protein>
    <recommendedName>
        <fullName evidence="4">Tyr recombinase domain-containing protein</fullName>
    </recommendedName>
</protein>
<dbReference type="EMBL" id="QCYK01000004">
    <property type="protein sequence ID" value="PUZ21774.1"/>
    <property type="molecule type" value="Genomic_DNA"/>
</dbReference>
<gene>
    <name evidence="5" type="ORF">DCC81_24615</name>
</gene>
<comment type="similarity">
    <text evidence="1">Belongs to the 'phage' integrase family.</text>
</comment>
<keyword evidence="6" id="KW-1185">Reference proteome</keyword>
<sequence length="381" mass="44192">MAIVKVIVKKHRKKNDGSFPIAIYVYEKKVQYVYTGYSIQEHQFKDGRVVKHTDAAIMNAAIEEKRREVLECIVPGVGYVEGGSAKTSNNLTQYIRHRAEQFKKQQQVETFFRYRNVANQMTEYFKRDVYFHEISLDWINDFVLYCKSQGNSHNTAMHKIKSLRTLYNQAAKEGLCSLPNPFNLIVLKMKKPEINRLTPEQIAGIERLPLERGSYIDLVRDAFLFSFYAQGMRFENVCTLTWPQIKDDDFKYQMNKGGAWRYINIHPKMRAIFYKLPRNGPYVFPFIKEVITGPADLRSKKGSVNTSVNSFLKIIGDMVKIPFPLKFHMARHSFAFQAKKKNVSTDVLKDALGHSNVIITERYLDRLADDDINSSVSVVWD</sequence>
<dbReference type="InterPro" id="IPR025269">
    <property type="entry name" value="SAM-like_dom"/>
</dbReference>
<dbReference type="PANTHER" id="PTHR30349">
    <property type="entry name" value="PHAGE INTEGRASE-RELATED"/>
    <property type="match status" value="1"/>
</dbReference>
<dbReference type="AlphaFoldDB" id="A0A2T7BBK0"/>
<dbReference type="Pfam" id="PF00589">
    <property type="entry name" value="Phage_integrase"/>
    <property type="match status" value="1"/>
</dbReference>
<dbReference type="InterPro" id="IPR002104">
    <property type="entry name" value="Integrase_catalytic"/>
</dbReference>
<proteinExistence type="inferred from homology"/>
<dbReference type="Gene3D" id="1.10.443.10">
    <property type="entry name" value="Intergrase catalytic core"/>
    <property type="match status" value="1"/>
</dbReference>
<dbReference type="PROSITE" id="PS51898">
    <property type="entry name" value="TYR_RECOMBINASE"/>
    <property type="match status" value="1"/>
</dbReference>
<feature type="domain" description="Tyr recombinase" evidence="4">
    <location>
        <begin position="192"/>
        <end position="377"/>
    </location>
</feature>
<dbReference type="GO" id="GO:0015074">
    <property type="term" value="P:DNA integration"/>
    <property type="evidence" value="ECO:0007669"/>
    <property type="project" value="InterPro"/>
</dbReference>
<evidence type="ECO:0000313" key="5">
    <source>
        <dbReference type="EMBL" id="PUZ21774.1"/>
    </source>
</evidence>
<evidence type="ECO:0000256" key="3">
    <source>
        <dbReference type="ARBA" id="ARBA00023172"/>
    </source>
</evidence>
<dbReference type="Proteomes" id="UP000244450">
    <property type="component" value="Unassembled WGS sequence"/>
</dbReference>
<keyword evidence="2" id="KW-0238">DNA-binding</keyword>
<dbReference type="OrthoDB" id="892893at2"/>
<dbReference type="InterPro" id="IPR050090">
    <property type="entry name" value="Tyrosine_recombinase_XerCD"/>
</dbReference>
<accession>A0A2T7BBK0</accession>
<evidence type="ECO:0000259" key="4">
    <source>
        <dbReference type="PROSITE" id="PS51898"/>
    </source>
</evidence>
<organism evidence="5 6">
    <name type="scientific">Chitinophaga parva</name>
    <dbReference type="NCBI Taxonomy" id="2169414"/>
    <lineage>
        <taxon>Bacteria</taxon>
        <taxon>Pseudomonadati</taxon>
        <taxon>Bacteroidota</taxon>
        <taxon>Chitinophagia</taxon>
        <taxon>Chitinophagales</taxon>
        <taxon>Chitinophagaceae</taxon>
        <taxon>Chitinophaga</taxon>
    </lineage>
</organism>
<dbReference type="PANTHER" id="PTHR30349:SF64">
    <property type="entry name" value="PROPHAGE INTEGRASE INTD-RELATED"/>
    <property type="match status" value="1"/>
</dbReference>
<dbReference type="InterPro" id="IPR010998">
    <property type="entry name" value="Integrase_recombinase_N"/>
</dbReference>
<dbReference type="SUPFAM" id="SSF56349">
    <property type="entry name" value="DNA breaking-rejoining enzymes"/>
    <property type="match status" value="1"/>
</dbReference>
<keyword evidence="3" id="KW-0233">DNA recombination</keyword>
<evidence type="ECO:0000256" key="1">
    <source>
        <dbReference type="ARBA" id="ARBA00008857"/>
    </source>
</evidence>